<feature type="transmembrane region" description="Helical" evidence="1">
    <location>
        <begin position="73"/>
        <end position="92"/>
    </location>
</feature>
<evidence type="ECO:0000313" key="3">
    <source>
        <dbReference type="EMBL" id="ESQ94395.1"/>
    </source>
</evidence>
<gene>
    <name evidence="3" type="ORF">ABENE_02495</name>
</gene>
<feature type="transmembrane region" description="Helical" evidence="1">
    <location>
        <begin position="6"/>
        <end position="31"/>
    </location>
</feature>
<reference evidence="3 4" key="1">
    <citation type="journal article" date="2014" name="Nature">
        <title>Sequential evolution of bacterial morphology by co-option of a developmental regulator.</title>
        <authorList>
            <person name="Jiang C."/>
            <person name="Brown P.J."/>
            <person name="Ducret A."/>
            <person name="Brun Y.V."/>
        </authorList>
    </citation>
    <scope>NUCLEOTIDE SEQUENCE [LARGE SCALE GENOMIC DNA]</scope>
    <source>
        <strain evidence="3 4">DSM 16100</strain>
    </source>
</reference>
<proteinExistence type="predicted"/>
<evidence type="ECO:0000256" key="1">
    <source>
        <dbReference type="SAM" id="Phobius"/>
    </source>
</evidence>
<evidence type="ECO:0000259" key="2">
    <source>
        <dbReference type="Pfam" id="PF19762"/>
    </source>
</evidence>
<protein>
    <recommendedName>
        <fullName evidence="2">DUF6249 domain-containing protein</fullName>
    </recommendedName>
</protein>
<dbReference type="eggNOG" id="ENOG5033CAQ">
    <property type="taxonomic scope" value="Bacteria"/>
</dbReference>
<keyword evidence="1" id="KW-1133">Transmembrane helix</keyword>
<evidence type="ECO:0000313" key="4">
    <source>
        <dbReference type="Proteomes" id="UP000017837"/>
    </source>
</evidence>
<organism evidence="3 4">
    <name type="scientific">Asticcacaulis benevestitus DSM 16100 = ATCC BAA-896</name>
    <dbReference type="NCBI Taxonomy" id="1121022"/>
    <lineage>
        <taxon>Bacteria</taxon>
        <taxon>Pseudomonadati</taxon>
        <taxon>Pseudomonadota</taxon>
        <taxon>Alphaproteobacteria</taxon>
        <taxon>Caulobacterales</taxon>
        <taxon>Caulobacteraceae</taxon>
        <taxon>Asticcacaulis</taxon>
    </lineage>
</organism>
<dbReference type="AlphaFoldDB" id="V4Q951"/>
<dbReference type="Pfam" id="PF19762">
    <property type="entry name" value="DUF6249"/>
    <property type="match status" value="1"/>
</dbReference>
<dbReference type="OrthoDB" id="5737184at2"/>
<dbReference type="RefSeq" id="WP_018080006.1">
    <property type="nucleotide sequence ID" value="NZ_AQWM01000001.1"/>
</dbReference>
<feature type="domain" description="DUF6249" evidence="2">
    <location>
        <begin position="10"/>
        <end position="121"/>
    </location>
</feature>
<dbReference type="EMBL" id="AWGB01000004">
    <property type="protein sequence ID" value="ESQ94395.1"/>
    <property type="molecule type" value="Genomic_DNA"/>
</dbReference>
<keyword evidence="1" id="KW-0472">Membrane</keyword>
<dbReference type="Proteomes" id="UP000017837">
    <property type="component" value="Unassembled WGS sequence"/>
</dbReference>
<comment type="caution">
    <text evidence="3">The sequence shown here is derived from an EMBL/GenBank/DDBJ whole genome shotgun (WGS) entry which is preliminary data.</text>
</comment>
<dbReference type="InterPro" id="IPR046216">
    <property type="entry name" value="DUF6249"/>
</dbReference>
<feature type="transmembrane region" description="Helical" evidence="1">
    <location>
        <begin position="104"/>
        <end position="122"/>
    </location>
</feature>
<dbReference type="STRING" id="1121022.GCA_000376105_00328"/>
<sequence>MDWDSATGLIAVIMIFGMPVFVVGIIFFFIYRSRQETQKTLRMAIEKSDSLPPEFLDTLKSLQKKPKTPANDIRTGLILIAIALGIVVWNFLDNGYTVDEMSGLAAIPGFIGVALLVLGLIGNRKQ</sequence>
<accession>V4Q951</accession>
<dbReference type="PATRIC" id="fig|1121022.4.peg.492"/>
<name>V4Q951_9CAUL</name>
<keyword evidence="4" id="KW-1185">Reference proteome</keyword>
<keyword evidence="1" id="KW-0812">Transmembrane</keyword>